<keyword evidence="2" id="KW-1185">Reference proteome</keyword>
<evidence type="ECO:0000313" key="2">
    <source>
        <dbReference type="Proteomes" id="UP000318102"/>
    </source>
</evidence>
<comment type="caution">
    <text evidence="1">The sequence shown here is derived from an EMBL/GenBank/DDBJ whole genome shotgun (WGS) entry which is preliminary data.</text>
</comment>
<proteinExistence type="predicted"/>
<dbReference type="InterPro" id="IPR009734">
    <property type="entry name" value="Myoviridae_GpU"/>
</dbReference>
<gene>
    <name evidence="1" type="ORF">FPZ44_08260</name>
</gene>
<dbReference type="RefSeq" id="WP_144989160.1">
    <property type="nucleotide sequence ID" value="NZ_VNJK01000001.1"/>
</dbReference>
<protein>
    <submittedName>
        <fullName evidence="1">Phage tail protein</fullName>
    </submittedName>
</protein>
<dbReference type="Proteomes" id="UP000318102">
    <property type="component" value="Unassembled WGS sequence"/>
</dbReference>
<organism evidence="1 2">
    <name type="scientific">Paenibacillus agilis</name>
    <dbReference type="NCBI Taxonomy" id="3020863"/>
    <lineage>
        <taxon>Bacteria</taxon>
        <taxon>Bacillati</taxon>
        <taxon>Bacillota</taxon>
        <taxon>Bacilli</taxon>
        <taxon>Bacillales</taxon>
        <taxon>Paenibacillaceae</taxon>
        <taxon>Paenibacillus</taxon>
    </lineage>
</organism>
<reference evidence="1 2" key="1">
    <citation type="submission" date="2019-07" db="EMBL/GenBank/DDBJ databases">
        <authorList>
            <person name="Kim J."/>
        </authorList>
    </citation>
    <scope>NUCLEOTIDE SEQUENCE [LARGE SCALE GENOMIC DNA]</scope>
    <source>
        <strain evidence="1 2">N4</strain>
    </source>
</reference>
<dbReference type="EMBL" id="VNJK01000001">
    <property type="protein sequence ID" value="TVX93053.1"/>
    <property type="molecule type" value="Genomic_DNA"/>
</dbReference>
<dbReference type="AlphaFoldDB" id="A0A559IZL2"/>
<dbReference type="OrthoDB" id="9815316at2"/>
<name>A0A559IZL2_9BACL</name>
<sequence length="130" mass="14698">MIGAFGEVNFLVTNEKIRTYDDFVRTCSPRWADHEVIGKKPVSQFIGPGLDEISFSMSFRLSLGIDPRYEIDRLVNMQRSGKPFVLTIGKKAIGTYKWVLVGFEEKHVAVSNKGLILSADVSVRLKEYAR</sequence>
<accession>A0A559IZL2</accession>
<dbReference type="Pfam" id="PF06995">
    <property type="entry name" value="Phage_P2_GpU"/>
    <property type="match status" value="1"/>
</dbReference>
<evidence type="ECO:0000313" key="1">
    <source>
        <dbReference type="EMBL" id="TVX93053.1"/>
    </source>
</evidence>